<reference evidence="1 2" key="1">
    <citation type="submission" date="2018-03" db="EMBL/GenBank/DDBJ databases">
        <title>Genomic Encyclopedia of Archaeal and Bacterial Type Strains, Phase II (KMG-II): from individual species to whole genera.</title>
        <authorList>
            <person name="Goeker M."/>
        </authorList>
    </citation>
    <scope>NUCLEOTIDE SEQUENCE [LARGE SCALE GENOMIC DNA]</scope>
    <source>
        <strain evidence="1 2">DSM 18107</strain>
    </source>
</reference>
<evidence type="ECO:0000313" key="1">
    <source>
        <dbReference type="EMBL" id="PSL18817.1"/>
    </source>
</evidence>
<name>A0A2P8FAQ9_9BACT</name>
<proteinExistence type="predicted"/>
<protein>
    <submittedName>
        <fullName evidence="1">Uncharacterized protein</fullName>
    </submittedName>
</protein>
<evidence type="ECO:0000313" key="2">
    <source>
        <dbReference type="Proteomes" id="UP000240978"/>
    </source>
</evidence>
<dbReference type="OrthoDB" id="657450at2"/>
<keyword evidence="2" id="KW-1185">Reference proteome</keyword>
<comment type="caution">
    <text evidence="1">The sequence shown here is derived from an EMBL/GenBank/DDBJ whole genome shotgun (WGS) entry which is preliminary data.</text>
</comment>
<gene>
    <name evidence="1" type="ORF">CLV42_1313</name>
</gene>
<dbReference type="AlphaFoldDB" id="A0A2P8FAQ9"/>
<dbReference type="RefSeq" id="WP_106606291.1">
    <property type="nucleotide sequence ID" value="NZ_PYGK01000031.1"/>
</dbReference>
<accession>A0A2P8FAQ9</accession>
<organism evidence="1 2">
    <name type="scientific">Chitinophaga ginsengisoli</name>
    <dbReference type="NCBI Taxonomy" id="363837"/>
    <lineage>
        <taxon>Bacteria</taxon>
        <taxon>Pseudomonadati</taxon>
        <taxon>Bacteroidota</taxon>
        <taxon>Chitinophagia</taxon>
        <taxon>Chitinophagales</taxon>
        <taxon>Chitinophagaceae</taxon>
        <taxon>Chitinophaga</taxon>
    </lineage>
</organism>
<sequence>MERGEITKRLESENIDEVISAMDIMANELLYFITRSLDALEKNNEWRPFIAERIYKLINNSKCAMDDRFQEQGAKDDDLRFWLSSLLVVFDQNENFILEILHHVINNEDDNEMMGLNILVRKKVIDIDEIIIEKLRKAEFTIKNYYRIDFYLDKLKTLNIGIPEDIIEKINSFHQRVQYDWQKLYY</sequence>
<dbReference type="EMBL" id="PYGK01000031">
    <property type="protein sequence ID" value="PSL18817.1"/>
    <property type="molecule type" value="Genomic_DNA"/>
</dbReference>
<dbReference type="Proteomes" id="UP000240978">
    <property type="component" value="Unassembled WGS sequence"/>
</dbReference>